<evidence type="ECO:0000313" key="2">
    <source>
        <dbReference type="EMBL" id="GLC49580.1"/>
    </source>
</evidence>
<gene>
    <name evidence="2" type="primary">PLEST008717</name>
    <name evidence="2" type="ORF">PLESTB_000260700</name>
</gene>
<keyword evidence="3" id="KW-1185">Reference proteome</keyword>
<dbReference type="EMBL" id="BRXU01000002">
    <property type="protein sequence ID" value="GLC49580.1"/>
    <property type="molecule type" value="Genomic_DNA"/>
</dbReference>
<evidence type="ECO:0000256" key="1">
    <source>
        <dbReference type="SAM" id="MobiDB-lite"/>
    </source>
</evidence>
<feature type="compositionally biased region" description="Low complexity" evidence="1">
    <location>
        <begin position="81"/>
        <end position="121"/>
    </location>
</feature>
<organism evidence="2 3">
    <name type="scientific">Pleodorina starrii</name>
    <dbReference type="NCBI Taxonomy" id="330485"/>
    <lineage>
        <taxon>Eukaryota</taxon>
        <taxon>Viridiplantae</taxon>
        <taxon>Chlorophyta</taxon>
        <taxon>core chlorophytes</taxon>
        <taxon>Chlorophyceae</taxon>
        <taxon>CS clade</taxon>
        <taxon>Chlamydomonadales</taxon>
        <taxon>Volvocaceae</taxon>
        <taxon>Pleodorina</taxon>
    </lineage>
</organism>
<proteinExistence type="predicted"/>
<feature type="region of interest" description="Disordered" evidence="1">
    <location>
        <begin position="426"/>
        <end position="496"/>
    </location>
</feature>
<sequence length="496" mass="50462">MEEYWDNNGPYALAKLADRLVPIPRDNEAQVSLYALCRAWVRNNPALPLVAEAPSPQQSYSRDAAARAGGAAGTSLNGEALQAGAAQQSQAAAAPLQAQQPQPQLDSQAPAAQQPLQASLPHDPQADGLLSILPPVLPPTALETSTAPPTYPLDDAEAAEPEEAMRKFKDHWVAVRQYHQALRSAKLSRHRERLLLLLGEPSLLQPQAGPMGSMQQQPLPMSMPMQMAMQMQMAGIAAPPGLVMGGGLGQLAALGPDQLAAAAAANGVGMPGLMFPGPAGQGLGLAPGVAGFAVSQAGDAGGAPVAVSSADAQAALATIMGLGPAVLPTDSSVRQQLGEGGDGIPGAAQLLQLGQQQQQLFLQLQHQQQLGLLAGEPAVGAAGQMTMLPPMEALQALQQQHQQSVAAASAQQPVLGKLSAAVAEAAEGAQGPQGNGNGPQSADMAGAASNVATSASEVREQVEAAAPLQPVKEEPTPVQVQGLDGMDIDSGPPPGS</sequence>
<dbReference type="AlphaFoldDB" id="A0A9W6BD56"/>
<name>A0A9W6BD56_9CHLO</name>
<evidence type="ECO:0000313" key="3">
    <source>
        <dbReference type="Proteomes" id="UP001165080"/>
    </source>
</evidence>
<protein>
    <submittedName>
        <fullName evidence="2">Uncharacterized protein</fullName>
    </submittedName>
</protein>
<reference evidence="2 3" key="1">
    <citation type="journal article" date="2023" name="Commun. Biol.">
        <title>Reorganization of the ancestral sex-determining regions during the evolution of trioecy in Pleodorina starrii.</title>
        <authorList>
            <person name="Takahashi K."/>
            <person name="Suzuki S."/>
            <person name="Kawai-Toyooka H."/>
            <person name="Yamamoto K."/>
            <person name="Hamaji T."/>
            <person name="Ootsuki R."/>
            <person name="Yamaguchi H."/>
            <person name="Kawachi M."/>
            <person name="Higashiyama T."/>
            <person name="Nozaki H."/>
        </authorList>
    </citation>
    <scope>NUCLEOTIDE SEQUENCE [LARGE SCALE GENOMIC DNA]</scope>
    <source>
        <strain evidence="2 3">NIES-4479</strain>
    </source>
</reference>
<feature type="region of interest" description="Disordered" evidence="1">
    <location>
        <begin position="81"/>
        <end position="154"/>
    </location>
</feature>
<dbReference type="Proteomes" id="UP001165080">
    <property type="component" value="Unassembled WGS sequence"/>
</dbReference>
<dbReference type="OrthoDB" id="6287771at2759"/>
<comment type="caution">
    <text evidence="2">The sequence shown here is derived from an EMBL/GenBank/DDBJ whole genome shotgun (WGS) entry which is preliminary data.</text>
</comment>
<accession>A0A9W6BD56</accession>